<feature type="chain" id="PRO_5035591494" description="ER membrane protein complex subunit 7 beta-sandwich domain-containing protein" evidence="8">
    <location>
        <begin position="21"/>
        <end position="226"/>
    </location>
</feature>
<comment type="similarity">
    <text evidence="2">Belongs to the EMC7 family.</text>
</comment>
<gene>
    <name evidence="10" type="ORF">OSB1V03_LOCUS86</name>
</gene>
<comment type="subcellular location">
    <subcellularLocation>
        <location evidence="1">Membrane</location>
        <topology evidence="1">Single-pass membrane protein</topology>
    </subcellularLocation>
</comment>
<keyword evidence="11" id="KW-1185">Reference proteome</keyword>
<feature type="domain" description="ER membrane protein complex subunit 7 beta-sandwich" evidence="9">
    <location>
        <begin position="53"/>
        <end position="162"/>
    </location>
</feature>
<dbReference type="EMBL" id="OC854587">
    <property type="protein sequence ID" value="CAD7619585.1"/>
    <property type="molecule type" value="Genomic_DNA"/>
</dbReference>
<organism evidence="10">
    <name type="scientific">Medioppia subpectinata</name>
    <dbReference type="NCBI Taxonomy" id="1979941"/>
    <lineage>
        <taxon>Eukaryota</taxon>
        <taxon>Metazoa</taxon>
        <taxon>Ecdysozoa</taxon>
        <taxon>Arthropoda</taxon>
        <taxon>Chelicerata</taxon>
        <taxon>Arachnida</taxon>
        <taxon>Acari</taxon>
        <taxon>Acariformes</taxon>
        <taxon>Sarcoptiformes</taxon>
        <taxon>Oribatida</taxon>
        <taxon>Brachypylina</taxon>
        <taxon>Oppioidea</taxon>
        <taxon>Oppiidae</taxon>
        <taxon>Medioppia</taxon>
    </lineage>
</organism>
<dbReference type="PANTHER" id="PTHR13605:SF4">
    <property type="entry name" value="ER MEMBRANE PROTEIN COMPLEX SUBUNIT 7"/>
    <property type="match status" value="1"/>
</dbReference>
<name>A0A7R9KBA5_9ACAR</name>
<keyword evidence="3 7" id="KW-0812">Transmembrane</keyword>
<dbReference type="EMBL" id="CAJPIZ010000012">
    <property type="protein sequence ID" value="CAG2100015.1"/>
    <property type="molecule type" value="Genomic_DNA"/>
</dbReference>
<protein>
    <recommendedName>
        <fullName evidence="9">ER membrane protein complex subunit 7 beta-sandwich domain-containing protein</fullName>
    </recommendedName>
</protein>
<keyword evidence="6 7" id="KW-0472">Membrane</keyword>
<sequence length="226" mass="26265">MHSNECLVLISLLVLTQIYCIESQSNELQDNNNRFYAIDGKVIPYSDMTESMNDFLRNTKIIVNYGQHFAFLRNDGSFSVTHLIPGSYLMEISNPEYFYEPIRVDINSKGKIRARKVNYIQTSAVQQLPYPLKFKSKGQFKYFQIRETWKVTDFLLNPMVLMMVLPLFLIMVLPKMMNAADADTQREMQNIQMPKYDVPELSEMMTSLFTGPKAQTSKVKAVKKRQ</sequence>
<feature type="signal peptide" evidence="8">
    <location>
        <begin position="1"/>
        <end position="20"/>
    </location>
</feature>
<dbReference type="GO" id="GO:0030246">
    <property type="term" value="F:carbohydrate binding"/>
    <property type="evidence" value="ECO:0007669"/>
    <property type="project" value="InterPro"/>
</dbReference>
<dbReference type="PANTHER" id="PTHR13605">
    <property type="entry name" value="ER MEMBRANE PROTEIN COMPLEX SUBUNIT 7"/>
    <property type="match status" value="1"/>
</dbReference>
<evidence type="ECO:0000256" key="4">
    <source>
        <dbReference type="ARBA" id="ARBA00022729"/>
    </source>
</evidence>
<evidence type="ECO:0000313" key="10">
    <source>
        <dbReference type="EMBL" id="CAD7619585.1"/>
    </source>
</evidence>
<dbReference type="InterPro" id="IPR019008">
    <property type="entry name" value="Beta_sandwich_EMC7"/>
</dbReference>
<evidence type="ECO:0000256" key="7">
    <source>
        <dbReference type="SAM" id="Phobius"/>
    </source>
</evidence>
<evidence type="ECO:0000256" key="5">
    <source>
        <dbReference type="ARBA" id="ARBA00022989"/>
    </source>
</evidence>
<dbReference type="InterPro" id="IPR039163">
    <property type="entry name" value="EMC7"/>
</dbReference>
<evidence type="ECO:0000256" key="3">
    <source>
        <dbReference type="ARBA" id="ARBA00022692"/>
    </source>
</evidence>
<dbReference type="Pfam" id="PF09430">
    <property type="entry name" value="EMC7_beta-sandw"/>
    <property type="match status" value="1"/>
</dbReference>
<keyword evidence="4 8" id="KW-0732">Signal</keyword>
<dbReference type="OrthoDB" id="27095at2759"/>
<feature type="transmembrane region" description="Helical" evidence="7">
    <location>
        <begin position="154"/>
        <end position="173"/>
    </location>
</feature>
<dbReference type="GO" id="GO:0072546">
    <property type="term" value="C:EMC complex"/>
    <property type="evidence" value="ECO:0007669"/>
    <property type="project" value="TreeGrafter"/>
</dbReference>
<dbReference type="InterPro" id="IPR013784">
    <property type="entry name" value="Carb-bd-like_fold"/>
</dbReference>
<evidence type="ECO:0000256" key="8">
    <source>
        <dbReference type="SAM" id="SignalP"/>
    </source>
</evidence>
<dbReference type="AlphaFoldDB" id="A0A7R9KBA5"/>
<dbReference type="Proteomes" id="UP000759131">
    <property type="component" value="Unassembled WGS sequence"/>
</dbReference>
<evidence type="ECO:0000256" key="1">
    <source>
        <dbReference type="ARBA" id="ARBA00004167"/>
    </source>
</evidence>
<evidence type="ECO:0000256" key="6">
    <source>
        <dbReference type="ARBA" id="ARBA00023136"/>
    </source>
</evidence>
<dbReference type="SUPFAM" id="SSF49452">
    <property type="entry name" value="Starch-binding domain-like"/>
    <property type="match status" value="1"/>
</dbReference>
<evidence type="ECO:0000259" key="9">
    <source>
        <dbReference type="Pfam" id="PF09430"/>
    </source>
</evidence>
<evidence type="ECO:0000256" key="2">
    <source>
        <dbReference type="ARBA" id="ARBA00008880"/>
    </source>
</evidence>
<reference evidence="10" key="1">
    <citation type="submission" date="2020-11" db="EMBL/GenBank/DDBJ databases">
        <authorList>
            <person name="Tran Van P."/>
        </authorList>
    </citation>
    <scope>NUCLEOTIDE SEQUENCE</scope>
</reference>
<keyword evidence="5 7" id="KW-1133">Transmembrane helix</keyword>
<accession>A0A7R9KBA5</accession>
<proteinExistence type="inferred from homology"/>
<evidence type="ECO:0000313" key="11">
    <source>
        <dbReference type="Proteomes" id="UP000759131"/>
    </source>
</evidence>